<feature type="non-terminal residue" evidence="10">
    <location>
        <position position="1"/>
    </location>
</feature>
<keyword evidence="4 8" id="KW-1133">Transmembrane helix</keyword>
<evidence type="ECO:0000256" key="8">
    <source>
        <dbReference type="SAM" id="Phobius"/>
    </source>
</evidence>
<comment type="caution">
    <text evidence="10">The sequence shown here is derived from an EMBL/GenBank/DDBJ whole genome shotgun (WGS) entry which is preliminary data.</text>
</comment>
<feature type="non-terminal residue" evidence="10">
    <location>
        <position position="519"/>
    </location>
</feature>
<evidence type="ECO:0000256" key="5">
    <source>
        <dbReference type="ARBA" id="ARBA00023065"/>
    </source>
</evidence>
<feature type="transmembrane region" description="Helical" evidence="8">
    <location>
        <begin position="484"/>
        <end position="505"/>
    </location>
</feature>
<keyword evidence="7" id="KW-0407">Ion channel</keyword>
<dbReference type="Gene3D" id="1.10.287.70">
    <property type="match status" value="1"/>
</dbReference>
<dbReference type="InterPro" id="IPR028325">
    <property type="entry name" value="VG_K_chnl"/>
</dbReference>
<name>A0ABN8NCB6_9CNID</name>
<organism evidence="10 11">
    <name type="scientific">Porites lobata</name>
    <dbReference type="NCBI Taxonomy" id="104759"/>
    <lineage>
        <taxon>Eukaryota</taxon>
        <taxon>Metazoa</taxon>
        <taxon>Cnidaria</taxon>
        <taxon>Anthozoa</taxon>
        <taxon>Hexacorallia</taxon>
        <taxon>Scleractinia</taxon>
        <taxon>Fungiina</taxon>
        <taxon>Poritidae</taxon>
        <taxon>Porites</taxon>
    </lineage>
</organism>
<reference evidence="10 11" key="1">
    <citation type="submission" date="2022-05" db="EMBL/GenBank/DDBJ databases">
        <authorList>
            <consortium name="Genoscope - CEA"/>
            <person name="William W."/>
        </authorList>
    </citation>
    <scope>NUCLEOTIDE SEQUENCE [LARGE SCALE GENOMIC DNA]</scope>
</reference>
<evidence type="ECO:0000256" key="4">
    <source>
        <dbReference type="ARBA" id="ARBA00022989"/>
    </source>
</evidence>
<keyword evidence="11" id="KW-1185">Reference proteome</keyword>
<dbReference type="PRINTS" id="PR00169">
    <property type="entry name" value="KCHANNEL"/>
</dbReference>
<feature type="transmembrane region" description="Helical" evidence="8">
    <location>
        <begin position="246"/>
        <end position="267"/>
    </location>
</feature>
<dbReference type="Proteomes" id="UP001159405">
    <property type="component" value="Unassembled WGS sequence"/>
</dbReference>
<dbReference type="PANTHER" id="PTHR11537">
    <property type="entry name" value="VOLTAGE-GATED POTASSIUM CHANNEL"/>
    <property type="match status" value="1"/>
</dbReference>
<evidence type="ECO:0000256" key="6">
    <source>
        <dbReference type="ARBA" id="ARBA00023136"/>
    </source>
</evidence>
<comment type="subcellular location">
    <subcellularLocation>
        <location evidence="1">Membrane</location>
        <topology evidence="1">Multi-pass membrane protein</topology>
    </subcellularLocation>
</comment>
<protein>
    <recommendedName>
        <fullName evidence="9">Potassium channel domain-containing protein</fullName>
    </recommendedName>
</protein>
<dbReference type="PANTHER" id="PTHR11537:SF252">
    <property type="entry name" value="POTASSIUM VOLTAGE-GATED CHANNEL PROTEIN SHAW"/>
    <property type="match status" value="1"/>
</dbReference>
<evidence type="ECO:0000256" key="2">
    <source>
        <dbReference type="ARBA" id="ARBA00022448"/>
    </source>
</evidence>
<evidence type="ECO:0000256" key="1">
    <source>
        <dbReference type="ARBA" id="ARBA00004141"/>
    </source>
</evidence>
<dbReference type="InterPro" id="IPR013099">
    <property type="entry name" value="K_chnl_dom"/>
</dbReference>
<evidence type="ECO:0000313" key="11">
    <source>
        <dbReference type="Proteomes" id="UP001159405"/>
    </source>
</evidence>
<feature type="domain" description="Potassium channel" evidence="9">
    <location>
        <begin position="254"/>
        <end position="334"/>
    </location>
</feature>
<evidence type="ECO:0000256" key="3">
    <source>
        <dbReference type="ARBA" id="ARBA00022692"/>
    </source>
</evidence>
<keyword evidence="2" id="KW-0813">Transport</keyword>
<keyword evidence="5" id="KW-0406">Ion transport</keyword>
<gene>
    <name evidence="10" type="ORF">PLOB_00006524</name>
</gene>
<evidence type="ECO:0000259" key="9">
    <source>
        <dbReference type="Pfam" id="PF07885"/>
    </source>
</evidence>
<evidence type="ECO:0000313" key="10">
    <source>
        <dbReference type="EMBL" id="CAH3045646.1"/>
    </source>
</evidence>
<sequence length="519" mass="59384">VIIGVVCENLLTICLIYKRRLQEHQGKCAVAISLFLPGDTMKRTTTLVFIIILVSGDGRNVTKRAIGCKELCNPTNASINLTETFQQCRNEAKEYVLPMQFYNFSCRKQIIDSYASNGSQINVTTIKSECCKNVTDNDFTARRNTSSKCRFINVTWGRVKFEKKYDLVEGAWKKETWSFFLKMVSQKCLENSTVRRGSVNISYTYPYYTNDESKTVFSYKSPMAYLVEEKQSFSMFTVVYDSFSRMWITLFLCVTWTLISGVIIWLLDHKINQRQFPLSFWGGVREGAWWALVTMTTVGYGDKTPKSIPARIYSAFWMIFGMIILSMFTAEVTSGMTSKELVPLNAFLGKKVAVPFSGKRHFGEELRGAKIIEIKSNGSLTKHLLEGTRRIERIVFHACEELDANTFEKLQFVRALKKHYVGIRIFTKPRKGGSSLVECVKEMVKEHHSGNESNDEEAPDCKDNSKIEITEYGSRKGFDYRDTISIIMYVSFGIVVLIFVAGSAWDFMKTRNLPRRDEG</sequence>
<accession>A0ABN8NCB6</accession>
<keyword evidence="3 8" id="KW-0812">Transmembrane</keyword>
<keyword evidence="6 8" id="KW-0472">Membrane</keyword>
<dbReference type="SUPFAM" id="SSF81324">
    <property type="entry name" value="Voltage-gated potassium channels"/>
    <property type="match status" value="1"/>
</dbReference>
<dbReference type="Pfam" id="PF07885">
    <property type="entry name" value="Ion_trans_2"/>
    <property type="match status" value="1"/>
</dbReference>
<proteinExistence type="predicted"/>
<feature type="transmembrane region" description="Helical" evidence="8">
    <location>
        <begin position="312"/>
        <end position="330"/>
    </location>
</feature>
<dbReference type="EMBL" id="CALNXK010000013">
    <property type="protein sequence ID" value="CAH3045646.1"/>
    <property type="molecule type" value="Genomic_DNA"/>
</dbReference>
<evidence type="ECO:0000256" key="7">
    <source>
        <dbReference type="ARBA" id="ARBA00023303"/>
    </source>
</evidence>